<keyword evidence="8 14" id="KW-0808">Transferase</keyword>
<dbReference type="eggNOG" id="COG0157">
    <property type="taxonomic scope" value="Bacteria"/>
</dbReference>
<comment type="pathway">
    <text evidence="2">Cofactor biosynthesis; NAD(+) biosynthesis; nicotinate D-ribonucleotide from quinolinate: step 1/1.</text>
</comment>
<evidence type="ECO:0000256" key="8">
    <source>
        <dbReference type="ARBA" id="ARBA00022679"/>
    </source>
</evidence>
<evidence type="ECO:0000256" key="9">
    <source>
        <dbReference type="ARBA" id="ARBA00033102"/>
    </source>
</evidence>
<dbReference type="GO" id="GO:0004514">
    <property type="term" value="F:nicotinate-nucleotide diphosphorylase (carboxylating) activity"/>
    <property type="evidence" value="ECO:0007669"/>
    <property type="project" value="UniProtKB-EC"/>
</dbReference>
<dbReference type="Pfam" id="PF01729">
    <property type="entry name" value="QRPTase_C"/>
    <property type="match status" value="1"/>
</dbReference>
<evidence type="ECO:0000256" key="6">
    <source>
        <dbReference type="ARBA" id="ARBA00022642"/>
    </source>
</evidence>
<evidence type="ECO:0000259" key="12">
    <source>
        <dbReference type="Pfam" id="PF01729"/>
    </source>
</evidence>
<comment type="caution">
    <text evidence="14">The sequence shown here is derived from an EMBL/GenBank/DDBJ whole genome shotgun (WGS) entry which is preliminary data.</text>
</comment>
<accession>C2ELA1</accession>
<comment type="subunit">
    <text evidence="4">Hexamer formed by 3 homodimers.</text>
</comment>
<dbReference type="Gene3D" id="3.90.1170.20">
    <property type="entry name" value="Quinolinate phosphoribosyl transferase, N-terminal domain"/>
    <property type="match status" value="1"/>
</dbReference>
<dbReference type="InterPro" id="IPR002638">
    <property type="entry name" value="Quinolinate_PRibosylTrfase_C"/>
</dbReference>
<evidence type="ECO:0000259" key="13">
    <source>
        <dbReference type="Pfam" id="PF02749"/>
    </source>
</evidence>
<dbReference type="PANTHER" id="PTHR32179">
    <property type="entry name" value="NICOTINATE-NUCLEOTIDE PYROPHOSPHORYLASE [CARBOXYLATING]"/>
    <property type="match status" value="1"/>
</dbReference>
<gene>
    <name evidence="14" type="primary">nadC</name>
    <name evidence="14" type="ORF">HMPREF0548_0447</name>
</gene>
<comment type="similarity">
    <text evidence="3">Belongs to the NadC/ModD family.</text>
</comment>
<keyword evidence="6" id="KW-0662">Pyridine nucleotide biosynthesis</keyword>
<dbReference type="EC" id="2.4.2.19" evidence="5"/>
<feature type="domain" description="Quinolinate phosphoribosyl transferase N-terminal" evidence="13">
    <location>
        <begin position="29"/>
        <end position="105"/>
    </location>
</feature>
<feature type="domain" description="Quinolinate phosphoribosyl transferase C-terminal" evidence="12">
    <location>
        <begin position="107"/>
        <end position="224"/>
    </location>
</feature>
<name>C2ELA1_9LACO</name>
<dbReference type="InterPro" id="IPR022412">
    <property type="entry name" value="Quinolinate_PRibosylTrfase_N"/>
</dbReference>
<dbReference type="AlphaFoldDB" id="C2ELA1"/>
<reference evidence="14 15" key="1">
    <citation type="submission" date="2009-01" db="EMBL/GenBank/DDBJ databases">
        <authorList>
            <person name="Qin X."/>
            <person name="Bachman B."/>
            <person name="Battles P."/>
            <person name="Bell A."/>
            <person name="Bess C."/>
            <person name="Bickham C."/>
            <person name="Chaboub L."/>
            <person name="Chen D."/>
            <person name="Coyle M."/>
            <person name="Deiros D.R."/>
            <person name="Dinh H."/>
            <person name="Forbes L."/>
            <person name="Fowler G."/>
            <person name="Francisco L."/>
            <person name="Fu Q."/>
            <person name="Gubbala S."/>
            <person name="Hale W."/>
            <person name="Han Y."/>
            <person name="Hemphill L."/>
            <person name="Highlander S.K."/>
            <person name="Hirani K."/>
            <person name="Hogues M."/>
            <person name="Jackson L."/>
            <person name="Jakkamsetti A."/>
            <person name="Javaid M."/>
            <person name="Jiang H."/>
            <person name="Korchina V."/>
            <person name="Kovar C."/>
            <person name="Lara F."/>
            <person name="Lee S."/>
            <person name="Mata R."/>
            <person name="Mathew T."/>
            <person name="Moen C."/>
            <person name="Morales K."/>
            <person name="Munidasa M."/>
            <person name="Nazareth L."/>
            <person name="Ngo R."/>
            <person name="Nguyen L."/>
            <person name="Okwuonu G."/>
            <person name="Ongeri F."/>
            <person name="Patil S."/>
            <person name="Petrosino J."/>
            <person name="Pham C."/>
            <person name="Pham P."/>
            <person name="Pu L.-L."/>
            <person name="Puazo M."/>
            <person name="Raj R."/>
            <person name="Reid J."/>
            <person name="Rouhana J."/>
            <person name="Saada N."/>
            <person name="Shang Y."/>
            <person name="Simmons D."/>
            <person name="Thornton R."/>
            <person name="Warren J."/>
            <person name="Weissenberger G."/>
            <person name="Zhang J."/>
            <person name="Zhang L."/>
            <person name="Zhou C."/>
            <person name="Zhu D."/>
            <person name="Muzny D."/>
            <person name="Worley K."/>
            <person name="Gibbs R."/>
        </authorList>
    </citation>
    <scope>NUCLEOTIDE SEQUENCE [LARGE SCALE GENOMIC DNA]</scope>
    <source>
        <strain evidence="14 15">DSM 16047</strain>
    </source>
</reference>
<proteinExistence type="inferred from homology"/>
<sequence>MNILLLKKKIESFLQEDLEFGDSSTQLFPHRQIKGYFIVKQAGIICGLQVIKATYQLLDSNVELSLLVKEGEKVTAGQKIAYVKGDATVLLSCERVILNLLQHMSGIASHTALMIKKLNDPTIKLVDTRKTTPGLRLFDKYAVKIGGGYNHRLSLSDGIMIKDNHIALANGVIPALQLAQKDAGPLTKIEIEVETLNELKEAIQEHADVIMFDNQTPQTIKKWVFN</sequence>
<dbReference type="InterPro" id="IPR004393">
    <property type="entry name" value="NadC"/>
</dbReference>
<evidence type="ECO:0000256" key="7">
    <source>
        <dbReference type="ARBA" id="ARBA00022676"/>
    </source>
</evidence>
<dbReference type="InterPro" id="IPR037128">
    <property type="entry name" value="Quinolinate_PRibosylTase_N_sf"/>
</dbReference>
<evidence type="ECO:0000256" key="4">
    <source>
        <dbReference type="ARBA" id="ARBA00011218"/>
    </source>
</evidence>
<dbReference type="InterPro" id="IPR027277">
    <property type="entry name" value="NadC/ModD"/>
</dbReference>
<comment type="catalytic activity">
    <reaction evidence="10">
        <text>nicotinate beta-D-ribonucleotide + CO2 + diphosphate = quinolinate + 5-phospho-alpha-D-ribose 1-diphosphate + 2 H(+)</text>
        <dbReference type="Rhea" id="RHEA:12733"/>
        <dbReference type="ChEBI" id="CHEBI:15378"/>
        <dbReference type="ChEBI" id="CHEBI:16526"/>
        <dbReference type="ChEBI" id="CHEBI:29959"/>
        <dbReference type="ChEBI" id="CHEBI:33019"/>
        <dbReference type="ChEBI" id="CHEBI:57502"/>
        <dbReference type="ChEBI" id="CHEBI:58017"/>
        <dbReference type="EC" id="2.4.2.19"/>
    </reaction>
</comment>
<dbReference type="Gene3D" id="3.20.20.70">
    <property type="entry name" value="Aldolase class I"/>
    <property type="match status" value="1"/>
</dbReference>
<evidence type="ECO:0000256" key="2">
    <source>
        <dbReference type="ARBA" id="ARBA00004893"/>
    </source>
</evidence>
<evidence type="ECO:0000256" key="1">
    <source>
        <dbReference type="ARBA" id="ARBA00003237"/>
    </source>
</evidence>
<evidence type="ECO:0000313" key="15">
    <source>
        <dbReference type="Proteomes" id="UP000005583"/>
    </source>
</evidence>
<dbReference type="CDD" id="cd01572">
    <property type="entry name" value="QPRTase"/>
    <property type="match status" value="1"/>
</dbReference>
<keyword evidence="15" id="KW-1185">Reference proteome</keyword>
<evidence type="ECO:0000256" key="5">
    <source>
        <dbReference type="ARBA" id="ARBA00011944"/>
    </source>
</evidence>
<dbReference type="STRING" id="525365.HMPREF0548_0447"/>
<dbReference type="GO" id="GO:0009435">
    <property type="term" value="P:NAD+ biosynthetic process"/>
    <property type="evidence" value="ECO:0007669"/>
    <property type="project" value="UniProtKB-UniPathway"/>
</dbReference>
<dbReference type="Pfam" id="PF02749">
    <property type="entry name" value="QRPTase_N"/>
    <property type="match status" value="1"/>
</dbReference>
<dbReference type="InterPro" id="IPR036068">
    <property type="entry name" value="Nicotinate_pribotase-like_C"/>
</dbReference>
<organism evidence="14 15">
    <name type="scientific">Lactobacillus ultunensis DSM 16047</name>
    <dbReference type="NCBI Taxonomy" id="525365"/>
    <lineage>
        <taxon>Bacteria</taxon>
        <taxon>Bacillati</taxon>
        <taxon>Bacillota</taxon>
        <taxon>Bacilli</taxon>
        <taxon>Lactobacillales</taxon>
        <taxon>Lactobacillaceae</taxon>
        <taxon>Lactobacillus</taxon>
    </lineage>
</organism>
<evidence type="ECO:0000313" key="14">
    <source>
        <dbReference type="EMBL" id="EEJ72683.1"/>
    </source>
</evidence>
<dbReference type="UniPathway" id="UPA00253">
    <property type="reaction ID" value="UER00331"/>
</dbReference>
<dbReference type="SUPFAM" id="SSF54675">
    <property type="entry name" value="Nicotinate/Quinolinate PRTase N-terminal domain-like"/>
    <property type="match status" value="1"/>
</dbReference>
<dbReference type="PANTHER" id="PTHR32179:SF3">
    <property type="entry name" value="NICOTINATE-NUCLEOTIDE PYROPHOSPHORYLASE [CARBOXYLATING]"/>
    <property type="match status" value="1"/>
</dbReference>
<dbReference type="FunFam" id="3.20.20.70:FF:000030">
    <property type="entry name" value="Nicotinate-nucleotide pyrophosphorylase, carboxylating"/>
    <property type="match status" value="1"/>
</dbReference>
<comment type="function">
    <text evidence="1">Involved in the catabolism of quinolinic acid (QA).</text>
</comment>
<evidence type="ECO:0000256" key="3">
    <source>
        <dbReference type="ARBA" id="ARBA00009400"/>
    </source>
</evidence>
<dbReference type="GO" id="GO:0034213">
    <property type="term" value="P:quinolinate catabolic process"/>
    <property type="evidence" value="ECO:0007669"/>
    <property type="project" value="TreeGrafter"/>
</dbReference>
<keyword evidence="7 14" id="KW-0328">Glycosyltransferase</keyword>
<dbReference type="Proteomes" id="UP000005583">
    <property type="component" value="Unassembled WGS sequence"/>
</dbReference>
<evidence type="ECO:0000256" key="11">
    <source>
        <dbReference type="ARBA" id="ARBA00069173"/>
    </source>
</evidence>
<dbReference type="PATRIC" id="fig|525365.8.peg.1278"/>
<protein>
    <recommendedName>
        <fullName evidence="11">Probable nicotinate-nucleotide pyrophosphorylase [carboxylating]</fullName>
        <ecNumber evidence="5">2.4.2.19</ecNumber>
    </recommendedName>
    <alternativeName>
        <fullName evidence="9">Quinolinate phosphoribosyltransferase [decarboxylating]</fullName>
    </alternativeName>
</protein>
<dbReference type="InterPro" id="IPR013785">
    <property type="entry name" value="Aldolase_TIM"/>
</dbReference>
<dbReference type="GO" id="GO:0005737">
    <property type="term" value="C:cytoplasm"/>
    <property type="evidence" value="ECO:0007669"/>
    <property type="project" value="TreeGrafter"/>
</dbReference>
<dbReference type="FunFam" id="3.90.1170.20:FF:000001">
    <property type="entry name" value="Nicotinate-nucleotide diphosphorylase (Carboxylating)"/>
    <property type="match status" value="1"/>
</dbReference>
<evidence type="ECO:0000256" key="10">
    <source>
        <dbReference type="ARBA" id="ARBA00047445"/>
    </source>
</evidence>
<dbReference type="SUPFAM" id="SSF51690">
    <property type="entry name" value="Nicotinate/Quinolinate PRTase C-terminal domain-like"/>
    <property type="match status" value="1"/>
</dbReference>
<dbReference type="NCBIfam" id="TIGR00078">
    <property type="entry name" value="nadC"/>
    <property type="match status" value="1"/>
</dbReference>
<dbReference type="EMBL" id="ACGU01000017">
    <property type="protein sequence ID" value="EEJ72683.1"/>
    <property type="molecule type" value="Genomic_DNA"/>
</dbReference>
<dbReference type="HOGENOM" id="CLU_039622_0_1_9"/>